<dbReference type="InterPro" id="IPR058625">
    <property type="entry name" value="MdtA-like_BSH"/>
</dbReference>
<evidence type="ECO:0000256" key="9">
    <source>
        <dbReference type="SAM" id="Coils"/>
    </source>
</evidence>
<keyword evidence="6 10" id="KW-0812">Transmembrane</keyword>
<dbReference type="Proteomes" id="UP000002222">
    <property type="component" value="Chromosome"/>
</dbReference>
<dbReference type="PROSITE" id="PS00543">
    <property type="entry name" value="HLYD_FAMILY"/>
    <property type="match status" value="1"/>
</dbReference>
<evidence type="ECO:0000259" key="12">
    <source>
        <dbReference type="Pfam" id="PF26002"/>
    </source>
</evidence>
<dbReference type="Gene3D" id="2.40.30.170">
    <property type="match status" value="1"/>
</dbReference>
<dbReference type="Pfam" id="PF25917">
    <property type="entry name" value="BSH_RND"/>
    <property type="match status" value="1"/>
</dbReference>
<keyword evidence="9" id="KW-0175">Coiled coil</keyword>
<proteinExistence type="inferred from homology"/>
<dbReference type="AlphaFoldDB" id="D1B1P2"/>
<comment type="subcellular location">
    <subcellularLocation>
        <location evidence="1">Cell inner membrane</location>
        <topology evidence="1">Single-pass membrane protein</topology>
    </subcellularLocation>
</comment>
<dbReference type="Gene3D" id="2.40.50.100">
    <property type="match status" value="1"/>
</dbReference>
<feature type="domain" description="AprE-like beta-barrel" evidence="12">
    <location>
        <begin position="327"/>
        <end position="416"/>
    </location>
</feature>
<keyword evidence="7 10" id="KW-1133">Transmembrane helix</keyword>
<evidence type="ECO:0000313" key="14">
    <source>
        <dbReference type="Proteomes" id="UP000002222"/>
    </source>
</evidence>
<dbReference type="EMBL" id="CP001816">
    <property type="protein sequence ID" value="ACZ12012.1"/>
    <property type="molecule type" value="Genomic_DNA"/>
</dbReference>
<dbReference type="PANTHER" id="PTHR30386">
    <property type="entry name" value="MEMBRANE FUSION SUBUNIT OF EMRAB-TOLC MULTIDRUG EFFLUX PUMP"/>
    <property type="match status" value="1"/>
</dbReference>
<reference evidence="14" key="1">
    <citation type="submission" date="2009-11" db="EMBL/GenBank/DDBJ databases">
        <title>The complete genome of Sulfurospirillum deleyianum DSM 6946.</title>
        <authorList>
            <consortium name="US DOE Joint Genome Institute (JGI-PGF)"/>
            <person name="Lucas S."/>
            <person name="Copeland A."/>
            <person name="Lapidus A."/>
            <person name="Glavina del Rio T."/>
            <person name="Dalin E."/>
            <person name="Tice H."/>
            <person name="Bruce D."/>
            <person name="Goodwin L."/>
            <person name="Pitluck S."/>
            <person name="Kyrpides N."/>
            <person name="Mavromatis K."/>
            <person name="Ivanova N."/>
            <person name="Ovchinnikova G."/>
            <person name="Munk A.C."/>
            <person name="Lu M."/>
            <person name="Brettin T."/>
            <person name="Detter J.C."/>
            <person name="Han C."/>
            <person name="Tapia R."/>
            <person name="Larimer F."/>
            <person name="Land M."/>
            <person name="Hauser L."/>
            <person name="Markowitz V."/>
            <person name="Cheng J.F."/>
            <person name="Hugenholtz P."/>
            <person name="Woyke T."/>
            <person name="Wu D."/>
            <person name="Aumann P."/>
            <person name="Schneider S."/>
            <person name="Lang E."/>
            <person name="Spring S."/>
            <person name="Klenk H.P."/>
            <person name="Eisen J.A."/>
        </authorList>
    </citation>
    <scope>NUCLEOTIDE SEQUENCE [LARGE SCALE GENOMIC DNA]</scope>
    <source>
        <strain evidence="14">ATCC 51133 / DSM 6946 / 5175</strain>
    </source>
</reference>
<dbReference type="PANTHER" id="PTHR30386:SF27">
    <property type="entry name" value="MEMBRANE FUSION PROTEIN (MFP) FAMILY PROTEIN"/>
    <property type="match status" value="1"/>
</dbReference>
<dbReference type="InterPro" id="IPR058982">
    <property type="entry name" value="Beta-barrel_AprE"/>
</dbReference>
<evidence type="ECO:0000256" key="5">
    <source>
        <dbReference type="ARBA" id="ARBA00022519"/>
    </source>
</evidence>
<keyword evidence="14" id="KW-1185">Reference proteome</keyword>
<evidence type="ECO:0000256" key="3">
    <source>
        <dbReference type="ARBA" id="ARBA00022448"/>
    </source>
</evidence>
<feature type="coiled-coil region" evidence="9">
    <location>
        <begin position="186"/>
        <end position="235"/>
    </location>
</feature>
<name>D1B1P2_SULD5</name>
<dbReference type="OrthoDB" id="9810980at2"/>
<dbReference type="KEGG" id="sdl:Sdel_0983"/>
<feature type="transmembrane region" description="Helical" evidence="10">
    <location>
        <begin position="31"/>
        <end position="49"/>
    </location>
</feature>
<dbReference type="HOGENOM" id="CLU_023976_0_1_7"/>
<dbReference type="InterPro" id="IPR010129">
    <property type="entry name" value="T1SS_HlyD"/>
</dbReference>
<evidence type="ECO:0000256" key="10">
    <source>
        <dbReference type="SAM" id="Phobius"/>
    </source>
</evidence>
<dbReference type="Pfam" id="PF26002">
    <property type="entry name" value="Beta-barrel_AprE"/>
    <property type="match status" value="1"/>
</dbReference>
<evidence type="ECO:0000256" key="2">
    <source>
        <dbReference type="ARBA" id="ARBA00009477"/>
    </source>
</evidence>
<dbReference type="InterPro" id="IPR006144">
    <property type="entry name" value="Secretion_HlyD_CS"/>
</dbReference>
<keyword evidence="3" id="KW-0813">Transport</keyword>
<reference evidence="13 14" key="2">
    <citation type="journal article" date="2010" name="Stand. Genomic Sci.">
        <title>Complete genome sequence of Sulfurospirillum deleyianum type strain (5175).</title>
        <authorList>
            <person name="Sikorski J."/>
            <person name="Lapidus A."/>
            <person name="Copeland A."/>
            <person name="Glavina Del Rio T."/>
            <person name="Nolan M."/>
            <person name="Lucas S."/>
            <person name="Chen F."/>
            <person name="Tice H."/>
            <person name="Cheng J.F."/>
            <person name="Saunders E."/>
            <person name="Bruce D."/>
            <person name="Goodwin L."/>
            <person name="Pitluck S."/>
            <person name="Ovchinnikova G."/>
            <person name="Pati A."/>
            <person name="Ivanova N."/>
            <person name="Mavromatis K."/>
            <person name="Chen A."/>
            <person name="Palaniappan K."/>
            <person name="Chain P."/>
            <person name="Land M."/>
            <person name="Hauser L."/>
            <person name="Chang Y.J."/>
            <person name="Jeffries C.D."/>
            <person name="Brettin T."/>
            <person name="Detter J.C."/>
            <person name="Han C."/>
            <person name="Rohde M."/>
            <person name="Lang E."/>
            <person name="Spring S."/>
            <person name="Goker M."/>
            <person name="Bristow J."/>
            <person name="Eisen J.A."/>
            <person name="Markowitz V."/>
            <person name="Hugenholtz P."/>
            <person name="Kyrpides N.C."/>
            <person name="Klenk H.P."/>
        </authorList>
    </citation>
    <scope>NUCLEOTIDE SEQUENCE [LARGE SCALE GENOMIC DNA]</scope>
    <source>
        <strain evidence="14">ATCC 51133 / DSM 6946 / 5175</strain>
    </source>
</reference>
<feature type="domain" description="Multidrug resistance protein MdtA-like barrel-sandwich hybrid" evidence="11">
    <location>
        <begin position="77"/>
        <end position="316"/>
    </location>
</feature>
<dbReference type="eggNOG" id="COG0845">
    <property type="taxonomic scope" value="Bacteria"/>
</dbReference>
<evidence type="ECO:0000313" key="13">
    <source>
        <dbReference type="EMBL" id="ACZ12012.1"/>
    </source>
</evidence>
<dbReference type="STRING" id="525898.Sdel_0983"/>
<accession>D1B1P2</accession>
<keyword evidence="5" id="KW-0997">Cell inner membrane</keyword>
<dbReference type="GO" id="GO:0009306">
    <property type="term" value="P:protein secretion"/>
    <property type="evidence" value="ECO:0007669"/>
    <property type="project" value="InterPro"/>
</dbReference>
<dbReference type="InterPro" id="IPR050739">
    <property type="entry name" value="MFP"/>
</dbReference>
<dbReference type="NCBIfam" id="TIGR01843">
    <property type="entry name" value="type_I_hlyD"/>
    <property type="match status" value="1"/>
</dbReference>
<keyword evidence="4" id="KW-1003">Cell membrane</keyword>
<evidence type="ECO:0000256" key="1">
    <source>
        <dbReference type="ARBA" id="ARBA00004377"/>
    </source>
</evidence>
<dbReference type="RefSeq" id="WP_012856772.1">
    <property type="nucleotide sequence ID" value="NC_013512.1"/>
</dbReference>
<evidence type="ECO:0000256" key="8">
    <source>
        <dbReference type="ARBA" id="ARBA00023136"/>
    </source>
</evidence>
<dbReference type="GO" id="GO:0005886">
    <property type="term" value="C:plasma membrane"/>
    <property type="evidence" value="ECO:0007669"/>
    <property type="project" value="UniProtKB-SubCell"/>
</dbReference>
<evidence type="ECO:0000256" key="7">
    <source>
        <dbReference type="ARBA" id="ARBA00022989"/>
    </source>
</evidence>
<evidence type="ECO:0000256" key="4">
    <source>
        <dbReference type="ARBA" id="ARBA00022475"/>
    </source>
</evidence>
<evidence type="ECO:0000259" key="11">
    <source>
        <dbReference type="Pfam" id="PF25917"/>
    </source>
</evidence>
<dbReference type="Gene3D" id="1.10.287.470">
    <property type="entry name" value="Helix hairpin bin"/>
    <property type="match status" value="1"/>
</dbReference>
<protein>
    <submittedName>
        <fullName evidence="13">Secretion protein HlyD family protein</fullName>
    </submittedName>
</protein>
<comment type="similarity">
    <text evidence="2">Belongs to the membrane fusion protein (MFP) (TC 8.A.1) family.</text>
</comment>
<evidence type="ECO:0000256" key="6">
    <source>
        <dbReference type="ARBA" id="ARBA00022692"/>
    </source>
</evidence>
<sequence>MKKKEQHNDVHEFQPLLVEIEDRPLNPLGRSILWIIFGVIFFGIMWLSFAKIDIVVSARGKVVPSGEIKVLQPIETGVISKILVKEGEHVEKDQVLMQIDPSVTQTSLASKEKDLIVHTLENERLSALVENRKPKWSKFEHLDQALLREQKDLHSHQRDSLSASKSQYAMKKSQARAQYNSSKSDVQRLEGLLHKEQTRLQRMEKVLDIIARNEYEEVQKNAHNFREQLHMARHKEHESKQHLKEVEQEEKVYVEQSISTWFNQLLEKKKELRTLESEVNAIAFQNRQQQIKAPLSGYIGKLMVNTEGGVVTPAEKLISLVPDDAPLIIKATVLNQDIGFITKQMSAAIKIDTFTFQKYGLIEGVVDSIGNDAIEDEKQGLIYEIKVIPTTDSLMVEGKEKRLEPGMNVTTEIKVGKRRIIEFFIYPIIQYMDEGLSVR</sequence>
<keyword evidence="8 10" id="KW-0472">Membrane</keyword>
<dbReference type="SUPFAM" id="SSF111369">
    <property type="entry name" value="HlyD-like secretion proteins"/>
    <property type="match status" value="1"/>
</dbReference>
<organism evidence="13 14">
    <name type="scientific">Sulfurospirillum deleyianum (strain ATCC 51133 / DSM 6946 / 5175)</name>
    <dbReference type="NCBI Taxonomy" id="525898"/>
    <lineage>
        <taxon>Bacteria</taxon>
        <taxon>Pseudomonadati</taxon>
        <taxon>Campylobacterota</taxon>
        <taxon>Epsilonproteobacteria</taxon>
        <taxon>Campylobacterales</taxon>
        <taxon>Sulfurospirillaceae</taxon>
        <taxon>Sulfurospirillum</taxon>
    </lineage>
</organism>
<gene>
    <name evidence="13" type="ordered locus">Sdel_0983</name>
</gene>
<dbReference type="PRINTS" id="PR01490">
    <property type="entry name" value="RTXTOXIND"/>
</dbReference>